<keyword evidence="12" id="KW-1185">Reference proteome</keyword>
<evidence type="ECO:0000256" key="9">
    <source>
        <dbReference type="ARBA" id="ARBA00048552"/>
    </source>
</evidence>
<keyword evidence="7 10" id="KW-0804">Transcription</keyword>
<dbReference type="SUPFAM" id="SSF63562">
    <property type="entry name" value="RPB6/omega subunit-like"/>
    <property type="match status" value="1"/>
</dbReference>
<comment type="similarity">
    <text evidence="1 10">Belongs to the RNA polymerase subunit omega family.</text>
</comment>
<dbReference type="GO" id="GO:0003899">
    <property type="term" value="F:DNA-directed RNA polymerase activity"/>
    <property type="evidence" value="ECO:0007669"/>
    <property type="project" value="UniProtKB-UniRule"/>
</dbReference>
<evidence type="ECO:0000256" key="3">
    <source>
        <dbReference type="ARBA" id="ARBA00013725"/>
    </source>
</evidence>
<comment type="subunit">
    <text evidence="10">The RNAP catalytic core consists of 2 alpha, 1 beta, 1 beta' and 1 omega subunit. When a sigma factor is associated with the core the holoenzyme is formed, which can initiate transcription.</text>
</comment>
<dbReference type="InterPro" id="IPR003716">
    <property type="entry name" value="DNA-dir_RNA_pol_omega"/>
</dbReference>
<dbReference type="Proteomes" id="UP000568839">
    <property type="component" value="Unassembled WGS sequence"/>
</dbReference>
<dbReference type="NCBIfam" id="TIGR00690">
    <property type="entry name" value="rpoZ"/>
    <property type="match status" value="1"/>
</dbReference>
<organism evidence="11 12">
    <name type="scientific">Geomicrobium halophilum</name>
    <dbReference type="NCBI Taxonomy" id="549000"/>
    <lineage>
        <taxon>Bacteria</taxon>
        <taxon>Bacillati</taxon>
        <taxon>Bacillota</taxon>
        <taxon>Bacilli</taxon>
        <taxon>Bacillales</taxon>
        <taxon>Geomicrobium</taxon>
    </lineage>
</organism>
<dbReference type="PANTHER" id="PTHR34476:SF1">
    <property type="entry name" value="DNA-DIRECTED RNA POLYMERASE SUBUNIT OMEGA"/>
    <property type="match status" value="1"/>
</dbReference>
<dbReference type="HAMAP" id="MF_00366">
    <property type="entry name" value="RNApol_bact_RpoZ"/>
    <property type="match status" value="1"/>
</dbReference>
<evidence type="ECO:0000256" key="10">
    <source>
        <dbReference type="HAMAP-Rule" id="MF_00366"/>
    </source>
</evidence>
<dbReference type="GO" id="GO:0003677">
    <property type="term" value="F:DNA binding"/>
    <property type="evidence" value="ECO:0007669"/>
    <property type="project" value="UniProtKB-UniRule"/>
</dbReference>
<dbReference type="PANTHER" id="PTHR34476">
    <property type="entry name" value="DNA-DIRECTED RNA POLYMERASE SUBUNIT OMEGA"/>
    <property type="match status" value="1"/>
</dbReference>
<comment type="function">
    <text evidence="10">Promotes RNA polymerase assembly. Latches the N- and C-terminal regions of the beta' subunit thereby facilitating its interaction with the beta and alpha subunits.</text>
</comment>
<comment type="catalytic activity">
    <reaction evidence="9 10">
        <text>RNA(n) + a ribonucleoside 5'-triphosphate = RNA(n+1) + diphosphate</text>
        <dbReference type="Rhea" id="RHEA:21248"/>
        <dbReference type="Rhea" id="RHEA-COMP:14527"/>
        <dbReference type="Rhea" id="RHEA-COMP:17342"/>
        <dbReference type="ChEBI" id="CHEBI:33019"/>
        <dbReference type="ChEBI" id="CHEBI:61557"/>
        <dbReference type="ChEBI" id="CHEBI:140395"/>
        <dbReference type="EC" id="2.7.7.6"/>
    </reaction>
</comment>
<evidence type="ECO:0000256" key="2">
    <source>
        <dbReference type="ARBA" id="ARBA00012418"/>
    </source>
</evidence>
<dbReference type="EC" id="2.7.7.6" evidence="2 10"/>
<evidence type="ECO:0000256" key="1">
    <source>
        <dbReference type="ARBA" id="ARBA00006711"/>
    </source>
</evidence>
<dbReference type="Pfam" id="PF01192">
    <property type="entry name" value="RNA_pol_Rpb6"/>
    <property type="match status" value="1"/>
</dbReference>
<dbReference type="RefSeq" id="WP_184403243.1">
    <property type="nucleotide sequence ID" value="NZ_JACHHJ010000001.1"/>
</dbReference>
<gene>
    <name evidence="10" type="primary">rpoZ</name>
    <name evidence="11" type="ORF">HNR44_001300</name>
</gene>
<name>A0A841PSS3_9BACL</name>
<evidence type="ECO:0000313" key="11">
    <source>
        <dbReference type="EMBL" id="MBB6449351.1"/>
    </source>
</evidence>
<dbReference type="GO" id="GO:0000428">
    <property type="term" value="C:DNA-directed RNA polymerase complex"/>
    <property type="evidence" value="ECO:0007669"/>
    <property type="project" value="UniProtKB-KW"/>
</dbReference>
<proteinExistence type="inferred from homology"/>
<dbReference type="Gene3D" id="3.90.940.10">
    <property type="match status" value="1"/>
</dbReference>
<dbReference type="SMART" id="SM01409">
    <property type="entry name" value="RNA_pol_Rpb6"/>
    <property type="match status" value="1"/>
</dbReference>
<keyword evidence="6 10" id="KW-0548">Nucleotidyltransferase</keyword>
<evidence type="ECO:0000256" key="6">
    <source>
        <dbReference type="ARBA" id="ARBA00022695"/>
    </source>
</evidence>
<dbReference type="GO" id="GO:0006351">
    <property type="term" value="P:DNA-templated transcription"/>
    <property type="evidence" value="ECO:0007669"/>
    <property type="project" value="UniProtKB-UniRule"/>
</dbReference>
<keyword evidence="4 10" id="KW-0240">DNA-directed RNA polymerase</keyword>
<dbReference type="AlphaFoldDB" id="A0A841PSS3"/>
<reference evidence="11 12" key="1">
    <citation type="submission" date="2020-08" db="EMBL/GenBank/DDBJ databases">
        <title>Genomic Encyclopedia of Type Strains, Phase IV (KMG-IV): sequencing the most valuable type-strain genomes for metagenomic binning, comparative biology and taxonomic classification.</title>
        <authorList>
            <person name="Goeker M."/>
        </authorList>
    </citation>
    <scope>NUCLEOTIDE SEQUENCE [LARGE SCALE GENOMIC DNA]</scope>
    <source>
        <strain evidence="11 12">DSM 21769</strain>
    </source>
</reference>
<comment type="caution">
    <text evidence="11">The sequence shown here is derived from an EMBL/GenBank/DDBJ whole genome shotgun (WGS) entry which is preliminary data.</text>
</comment>
<dbReference type="EMBL" id="JACHHJ010000001">
    <property type="protein sequence ID" value="MBB6449351.1"/>
    <property type="molecule type" value="Genomic_DNA"/>
</dbReference>
<dbReference type="InterPro" id="IPR006110">
    <property type="entry name" value="Pol_omega/Rpo6/RPB6"/>
</dbReference>
<evidence type="ECO:0000256" key="7">
    <source>
        <dbReference type="ARBA" id="ARBA00023163"/>
    </source>
</evidence>
<evidence type="ECO:0000313" key="12">
    <source>
        <dbReference type="Proteomes" id="UP000568839"/>
    </source>
</evidence>
<dbReference type="InterPro" id="IPR036161">
    <property type="entry name" value="RPB6/omega-like_sf"/>
</dbReference>
<sequence length="66" mass="7465">MIYPSIDSLLDKIDSKYSLVTISAQRARELQEKEDYDSSLHKPVSNKLVGVALEEIQDGKLTIKKD</sequence>
<protein>
    <recommendedName>
        <fullName evidence="3 10">DNA-directed RNA polymerase subunit omega</fullName>
        <shortName evidence="10">RNAP omega subunit</shortName>
        <ecNumber evidence="2 10">2.7.7.6</ecNumber>
    </recommendedName>
    <alternativeName>
        <fullName evidence="10">RNA polymerase omega subunit</fullName>
    </alternativeName>
    <alternativeName>
        <fullName evidence="8 10">Transcriptase subunit omega</fullName>
    </alternativeName>
</protein>
<evidence type="ECO:0000256" key="8">
    <source>
        <dbReference type="ARBA" id="ARBA00029924"/>
    </source>
</evidence>
<evidence type="ECO:0000256" key="5">
    <source>
        <dbReference type="ARBA" id="ARBA00022679"/>
    </source>
</evidence>
<evidence type="ECO:0000256" key="4">
    <source>
        <dbReference type="ARBA" id="ARBA00022478"/>
    </source>
</evidence>
<accession>A0A841PSS3</accession>
<keyword evidence="5 10" id="KW-0808">Transferase</keyword>